<feature type="domain" description="Isochorismatase-like" evidence="6">
    <location>
        <begin position="31"/>
        <end position="202"/>
    </location>
</feature>
<dbReference type="Gene3D" id="1.10.1200.10">
    <property type="entry name" value="ACP-like"/>
    <property type="match status" value="1"/>
</dbReference>
<comment type="pathway">
    <text evidence="1">Siderophore biosynthesis.</text>
</comment>
<gene>
    <name evidence="7" type="primary">entB</name>
    <name evidence="7" type="ORF">FIV01_05670</name>
</gene>
<dbReference type="Pfam" id="PF00550">
    <property type="entry name" value="PP-binding"/>
    <property type="match status" value="1"/>
</dbReference>
<dbReference type="Proteomes" id="UP000326936">
    <property type="component" value="Chromosome"/>
</dbReference>
<dbReference type="Pfam" id="PF00857">
    <property type="entry name" value="Isochorismatase"/>
    <property type="match status" value="1"/>
</dbReference>
<dbReference type="SUPFAM" id="SSF47336">
    <property type="entry name" value="ACP-like"/>
    <property type="match status" value="1"/>
</dbReference>
<dbReference type="RefSeq" id="WP_172971817.1">
    <property type="nucleotide sequence ID" value="NZ_CBCSDK010000002.1"/>
</dbReference>
<evidence type="ECO:0000259" key="6">
    <source>
        <dbReference type="Pfam" id="PF00857"/>
    </source>
</evidence>
<evidence type="ECO:0000256" key="4">
    <source>
        <dbReference type="ARBA" id="ARBA00048590"/>
    </source>
</evidence>
<keyword evidence="3 7" id="KW-0378">Hydrolase</keyword>
<organism evidence="7 8">
    <name type="scientific">Vibrio aquimaris</name>
    <dbReference type="NCBI Taxonomy" id="2587862"/>
    <lineage>
        <taxon>Bacteria</taxon>
        <taxon>Pseudomonadati</taxon>
        <taxon>Pseudomonadota</taxon>
        <taxon>Gammaproteobacteria</taxon>
        <taxon>Vibrionales</taxon>
        <taxon>Vibrionaceae</taxon>
        <taxon>Vibrio</taxon>
    </lineage>
</organism>
<evidence type="ECO:0000256" key="3">
    <source>
        <dbReference type="ARBA" id="ARBA00022801"/>
    </source>
</evidence>
<dbReference type="EMBL" id="CP045350">
    <property type="protein sequence ID" value="QFT25909.1"/>
    <property type="molecule type" value="Genomic_DNA"/>
</dbReference>
<evidence type="ECO:0000256" key="1">
    <source>
        <dbReference type="ARBA" id="ARBA00004924"/>
    </source>
</evidence>
<sequence>MPLPKNVSYPMPSRTSFLNKTDWQLEANRAVLLIHDMQRYFVDIYDPDSVLLPTLLGNIAKIKDWAKQKNIPIVYTQITFNAINHDHPLIEDFWGFEEISPCSKMITPYIAPEEGDIVISKSHYSAMQSDELAQHLQELGRDQLLITGLYANLGGRITATDALKKNIQAFMVSDAVADLSYQDHISALSYVANYTGYVINTQTVLEPKTVLSYQWLYEKVQALLDDPRGLDPEKNLLNYGFDSNRIMKIASDLNQIGVTIDYQELSHEPSVVNWWARLEEKKRAIIIGY</sequence>
<dbReference type="SUPFAM" id="SSF52499">
    <property type="entry name" value="Isochorismatase-like hydrolases"/>
    <property type="match status" value="1"/>
</dbReference>
<protein>
    <recommendedName>
        <fullName evidence="2">isochorismatase</fullName>
        <ecNumber evidence="2">3.3.2.1</ecNumber>
    </recommendedName>
</protein>
<keyword evidence="8" id="KW-1185">Reference proteome</keyword>
<comment type="catalytic activity">
    <reaction evidence="4">
        <text>isochorismate + H2O = (2S,3S)-2,3-dihydroxy-2,3-dihydrobenzoate + pyruvate</text>
        <dbReference type="Rhea" id="RHEA:11112"/>
        <dbReference type="ChEBI" id="CHEBI:15361"/>
        <dbReference type="ChEBI" id="CHEBI:15377"/>
        <dbReference type="ChEBI" id="CHEBI:29780"/>
        <dbReference type="ChEBI" id="CHEBI:58764"/>
        <dbReference type="EC" id="3.3.2.1"/>
    </reaction>
</comment>
<dbReference type="PANTHER" id="PTHR43540:SF3">
    <property type="entry name" value="ENTEROBACTIN SYNTHASE COMPONENT B"/>
    <property type="match status" value="1"/>
</dbReference>
<accession>A0A5P9CHV9</accession>
<evidence type="ECO:0000259" key="5">
    <source>
        <dbReference type="Pfam" id="PF00550"/>
    </source>
</evidence>
<dbReference type="PRINTS" id="PR01398">
    <property type="entry name" value="ISCHRISMTASE"/>
</dbReference>
<reference evidence="7 8" key="1">
    <citation type="submission" date="2019-10" db="EMBL/GenBank/DDBJ databases">
        <title>Complete genome sequence of Vibrio sp. strain THAF100, isolated from non-filtered water from the water column of tank 6 of a marine aquarium containing stony-coral fragments. Water maintained at 26 degree C.</title>
        <authorList>
            <person name="Ruckert C."/>
            <person name="Franco A."/>
            <person name="Kalinowski J."/>
            <person name="Glaeser S."/>
        </authorList>
    </citation>
    <scope>NUCLEOTIDE SEQUENCE [LARGE SCALE GENOMIC DNA]</scope>
    <source>
        <strain evidence="7 8">THAF100</strain>
    </source>
</reference>
<proteinExistence type="predicted"/>
<dbReference type="GO" id="GO:0008908">
    <property type="term" value="F:isochorismatase activity"/>
    <property type="evidence" value="ECO:0007669"/>
    <property type="project" value="UniProtKB-EC"/>
</dbReference>
<dbReference type="EC" id="3.3.2.1" evidence="2"/>
<evidence type="ECO:0000256" key="2">
    <source>
        <dbReference type="ARBA" id="ARBA00012100"/>
    </source>
</evidence>
<dbReference type="AlphaFoldDB" id="A0A5P9CHV9"/>
<evidence type="ECO:0000313" key="7">
    <source>
        <dbReference type="EMBL" id="QFT25909.1"/>
    </source>
</evidence>
<dbReference type="InterPro" id="IPR050272">
    <property type="entry name" value="Isochorismatase-like_hydrls"/>
</dbReference>
<dbReference type="InterPro" id="IPR009081">
    <property type="entry name" value="PP-bd_ACP"/>
</dbReference>
<dbReference type="InterPro" id="IPR036736">
    <property type="entry name" value="ACP-like_sf"/>
</dbReference>
<dbReference type="KEGG" id="vaq:FIV01_05670"/>
<name>A0A5P9CHV9_9VIBR</name>
<feature type="domain" description="Carrier" evidence="5">
    <location>
        <begin position="214"/>
        <end position="272"/>
    </location>
</feature>
<dbReference type="Gene3D" id="3.40.50.850">
    <property type="entry name" value="Isochorismatase-like"/>
    <property type="match status" value="1"/>
</dbReference>
<dbReference type="PANTHER" id="PTHR43540">
    <property type="entry name" value="PEROXYUREIDOACRYLATE/UREIDOACRYLATE AMIDOHYDROLASE-RELATED"/>
    <property type="match status" value="1"/>
</dbReference>
<dbReference type="InterPro" id="IPR036380">
    <property type="entry name" value="Isochorismatase-like_sf"/>
</dbReference>
<dbReference type="InterPro" id="IPR016291">
    <property type="entry name" value="Isochorismatase"/>
</dbReference>
<dbReference type="InterPro" id="IPR000868">
    <property type="entry name" value="Isochorismatase-like_dom"/>
</dbReference>
<evidence type="ECO:0000313" key="8">
    <source>
        <dbReference type="Proteomes" id="UP000326936"/>
    </source>
</evidence>